<feature type="compositionally biased region" description="Basic and acidic residues" evidence="1">
    <location>
        <begin position="24"/>
        <end position="34"/>
    </location>
</feature>
<evidence type="ECO:0000256" key="1">
    <source>
        <dbReference type="SAM" id="MobiDB-lite"/>
    </source>
</evidence>
<evidence type="ECO:0000313" key="3">
    <source>
        <dbReference type="Proteomes" id="UP000652219"/>
    </source>
</evidence>
<sequence>MIRTSLLWDLIHWDAYRGCAGRQDREAGGFDDGGRGGGSEDMPTDGETAAEAKMQSVKRRTRLEEEEEFLHRWMMIILGRHPRTPPVDIYYFTTTDIYMYLAMPSSVYLDSLDVAGPRKAPANQPGVLLGYHTCDWCEISAVIRAKVPTSSVLPALSTCPLYLPSLPALSSCPTTRPNARAQRQDAGTRLGGKGVYDDWSEVM</sequence>
<dbReference type="Proteomes" id="UP000652219">
    <property type="component" value="Unassembled WGS sequence"/>
</dbReference>
<name>A0A8H6INZ1_9PEZI</name>
<gene>
    <name evidence="2" type="ORF">CSOJ01_15022</name>
</gene>
<protein>
    <submittedName>
        <fullName evidence="2">Uncharacterized protein</fullName>
    </submittedName>
</protein>
<evidence type="ECO:0000313" key="2">
    <source>
        <dbReference type="EMBL" id="KAF6788441.1"/>
    </source>
</evidence>
<comment type="caution">
    <text evidence="2">The sequence shown here is derived from an EMBL/GenBank/DDBJ whole genome shotgun (WGS) entry which is preliminary data.</text>
</comment>
<proteinExistence type="predicted"/>
<keyword evidence="3" id="KW-1185">Reference proteome</keyword>
<accession>A0A8H6INZ1</accession>
<dbReference type="EMBL" id="WIGN01000565">
    <property type="protein sequence ID" value="KAF6788441.1"/>
    <property type="molecule type" value="Genomic_DNA"/>
</dbReference>
<dbReference type="AlphaFoldDB" id="A0A8H6INZ1"/>
<feature type="region of interest" description="Disordered" evidence="1">
    <location>
        <begin position="24"/>
        <end position="58"/>
    </location>
</feature>
<reference evidence="2 3" key="1">
    <citation type="journal article" date="2020" name="Phytopathology">
        <title>Genome Sequence Resources of Colletotrichum truncatum, C. plurivorum, C. musicola, and C. sojae: Four Species Pathogenic to Soybean (Glycine max).</title>
        <authorList>
            <person name="Rogerio F."/>
            <person name="Boufleur T.R."/>
            <person name="Ciampi-Guillardi M."/>
            <person name="Sukno S.A."/>
            <person name="Thon M.R."/>
            <person name="Massola Junior N.S."/>
            <person name="Baroncelli R."/>
        </authorList>
    </citation>
    <scope>NUCLEOTIDE SEQUENCE [LARGE SCALE GENOMIC DNA]</scope>
    <source>
        <strain evidence="2 3">LFN0009</strain>
    </source>
</reference>
<organism evidence="2 3">
    <name type="scientific">Colletotrichum sojae</name>
    <dbReference type="NCBI Taxonomy" id="2175907"/>
    <lineage>
        <taxon>Eukaryota</taxon>
        <taxon>Fungi</taxon>
        <taxon>Dikarya</taxon>
        <taxon>Ascomycota</taxon>
        <taxon>Pezizomycotina</taxon>
        <taxon>Sordariomycetes</taxon>
        <taxon>Hypocreomycetidae</taxon>
        <taxon>Glomerellales</taxon>
        <taxon>Glomerellaceae</taxon>
        <taxon>Colletotrichum</taxon>
        <taxon>Colletotrichum orchidearum species complex</taxon>
    </lineage>
</organism>